<dbReference type="GO" id="GO:0000160">
    <property type="term" value="P:phosphorelay signal transduction system"/>
    <property type="evidence" value="ECO:0007669"/>
    <property type="project" value="TreeGrafter"/>
</dbReference>
<dbReference type="PANTHER" id="PTHR45436">
    <property type="entry name" value="SENSOR HISTIDINE KINASE YKOH"/>
    <property type="match status" value="1"/>
</dbReference>
<feature type="compositionally biased region" description="Low complexity" evidence="6">
    <location>
        <begin position="501"/>
        <end position="510"/>
    </location>
</feature>
<keyword evidence="3" id="KW-0597">Phosphoprotein</keyword>
<dbReference type="EC" id="2.7.13.3" evidence="2"/>
<evidence type="ECO:0000256" key="5">
    <source>
        <dbReference type="ARBA" id="ARBA00022777"/>
    </source>
</evidence>
<dbReference type="AlphaFoldDB" id="A0A931GSD4"/>
<proteinExistence type="predicted"/>
<dbReference type="SUPFAM" id="SSF55874">
    <property type="entry name" value="ATPase domain of HSP90 chaperone/DNA topoisomerase II/histidine kinase"/>
    <property type="match status" value="1"/>
</dbReference>
<feature type="region of interest" description="Disordered" evidence="6">
    <location>
        <begin position="404"/>
        <end position="524"/>
    </location>
</feature>
<dbReference type="GO" id="GO:0004673">
    <property type="term" value="F:protein histidine kinase activity"/>
    <property type="evidence" value="ECO:0007669"/>
    <property type="project" value="UniProtKB-EC"/>
</dbReference>
<dbReference type="InterPro" id="IPR050428">
    <property type="entry name" value="TCS_sensor_his_kinase"/>
</dbReference>
<organism evidence="9 10">
    <name type="scientific">Actinomadura viridis</name>
    <dbReference type="NCBI Taxonomy" id="58110"/>
    <lineage>
        <taxon>Bacteria</taxon>
        <taxon>Bacillati</taxon>
        <taxon>Actinomycetota</taxon>
        <taxon>Actinomycetes</taxon>
        <taxon>Streptosporangiales</taxon>
        <taxon>Thermomonosporaceae</taxon>
        <taxon>Actinomadura</taxon>
    </lineage>
</organism>
<dbReference type="SMART" id="SM00387">
    <property type="entry name" value="HATPase_c"/>
    <property type="match status" value="1"/>
</dbReference>
<comment type="catalytic activity">
    <reaction evidence="1">
        <text>ATP + protein L-histidine = ADP + protein N-phospho-L-histidine.</text>
        <dbReference type="EC" id="2.7.13.3"/>
    </reaction>
</comment>
<dbReference type="InterPro" id="IPR036890">
    <property type="entry name" value="HATPase_C_sf"/>
</dbReference>
<feature type="transmembrane region" description="Helical" evidence="7">
    <location>
        <begin position="29"/>
        <end position="49"/>
    </location>
</feature>
<keyword evidence="7" id="KW-0472">Membrane</keyword>
<protein>
    <recommendedName>
        <fullName evidence="2">histidine kinase</fullName>
        <ecNumber evidence="2">2.7.13.3</ecNumber>
    </recommendedName>
</protein>
<evidence type="ECO:0000256" key="2">
    <source>
        <dbReference type="ARBA" id="ARBA00012438"/>
    </source>
</evidence>
<dbReference type="Proteomes" id="UP000614047">
    <property type="component" value="Unassembled WGS sequence"/>
</dbReference>
<comment type="caution">
    <text evidence="9">The sequence shown here is derived from an EMBL/GenBank/DDBJ whole genome shotgun (WGS) entry which is preliminary data.</text>
</comment>
<dbReference type="Pfam" id="PF02518">
    <property type="entry name" value="HATPase_c"/>
    <property type="match status" value="1"/>
</dbReference>
<keyword evidence="10" id="KW-1185">Reference proteome</keyword>
<keyword evidence="7" id="KW-1133">Transmembrane helix</keyword>
<dbReference type="GO" id="GO:0005886">
    <property type="term" value="C:plasma membrane"/>
    <property type="evidence" value="ECO:0007669"/>
    <property type="project" value="TreeGrafter"/>
</dbReference>
<keyword evidence="4" id="KW-0808">Transferase</keyword>
<keyword evidence="5 9" id="KW-0418">Kinase</keyword>
<evidence type="ECO:0000313" key="9">
    <source>
        <dbReference type="EMBL" id="MBG6093816.1"/>
    </source>
</evidence>
<reference evidence="9" key="1">
    <citation type="submission" date="2020-11" db="EMBL/GenBank/DDBJ databases">
        <title>Sequencing the genomes of 1000 actinobacteria strains.</title>
        <authorList>
            <person name="Klenk H.-P."/>
        </authorList>
    </citation>
    <scope>NUCLEOTIDE SEQUENCE</scope>
    <source>
        <strain evidence="9">DSM 43175</strain>
    </source>
</reference>
<evidence type="ECO:0000259" key="8">
    <source>
        <dbReference type="SMART" id="SM00387"/>
    </source>
</evidence>
<dbReference type="RefSeq" id="WP_197015826.1">
    <property type="nucleotide sequence ID" value="NZ_BAABES010000003.1"/>
</dbReference>
<evidence type="ECO:0000256" key="1">
    <source>
        <dbReference type="ARBA" id="ARBA00000085"/>
    </source>
</evidence>
<keyword evidence="7" id="KW-0812">Transmembrane</keyword>
<evidence type="ECO:0000256" key="7">
    <source>
        <dbReference type="SAM" id="Phobius"/>
    </source>
</evidence>
<dbReference type="Gene3D" id="3.30.565.10">
    <property type="entry name" value="Histidine kinase-like ATPase, C-terminal domain"/>
    <property type="match status" value="1"/>
</dbReference>
<evidence type="ECO:0000256" key="3">
    <source>
        <dbReference type="ARBA" id="ARBA00022553"/>
    </source>
</evidence>
<dbReference type="EMBL" id="JADOUA010000001">
    <property type="protein sequence ID" value="MBG6093816.1"/>
    <property type="molecule type" value="Genomic_DNA"/>
</dbReference>
<evidence type="ECO:0000256" key="4">
    <source>
        <dbReference type="ARBA" id="ARBA00022679"/>
    </source>
</evidence>
<evidence type="ECO:0000313" key="10">
    <source>
        <dbReference type="Proteomes" id="UP000614047"/>
    </source>
</evidence>
<sequence>MPILAACAAVAVIAAPLSAYQGEMGAVAWALAIVADLLAVATAAVAWWLSGRHRAALEAVAHYRSQAEQQAAALHALQQEQITRERMWQAHAGDLAARNETTAAMVEHLLRTQLPAAWEGRTVPSLEREEALDPRLAGMRDEVLDAAAGLWRDRQDVLESQQLTLVALARRVQSAMHRVQAEAATTAERYRDLPELYVTCQVIDHLAAQAARLAQGLAVACGTWEGQQWDSPMRLAEVVQAAQARIEDYRRVSVEGDPDTAIAPAALESVIHVLAELLANATESSPTATTVSVRVSGAAQGAVFRIDDHGAGLEEPRMSQARALLDGTRPVSLAEMGEVPRMGFPVVARYVQRHGLKVTLDESPYGGLQAIVLVPKDLVTVAESAPDPVPSTGFARASLAPPAPLAAASPPVPFPSPAAEAPAPPPDPPSATEDDGLGLPQRISRRNRGVPPPAAPPMIAPSPETPEEAGEMMGALFRGAGLGHPGQDRTAPAGDAGGPGPDADPGGPDSPDLDDDAYRTGEGR</sequence>
<feature type="compositionally biased region" description="Pro residues" evidence="6">
    <location>
        <begin position="410"/>
        <end position="429"/>
    </location>
</feature>
<accession>A0A931GSD4</accession>
<dbReference type="PANTHER" id="PTHR45436:SF5">
    <property type="entry name" value="SENSOR HISTIDINE KINASE TRCS"/>
    <property type="match status" value="1"/>
</dbReference>
<feature type="domain" description="Histidine kinase/HSP90-like ATPase" evidence="8">
    <location>
        <begin position="265"/>
        <end position="378"/>
    </location>
</feature>
<evidence type="ECO:0000256" key="6">
    <source>
        <dbReference type="SAM" id="MobiDB-lite"/>
    </source>
</evidence>
<name>A0A931GSD4_9ACTN</name>
<dbReference type="InterPro" id="IPR003594">
    <property type="entry name" value="HATPase_dom"/>
</dbReference>
<feature type="compositionally biased region" description="Pro residues" evidence="6">
    <location>
        <begin position="450"/>
        <end position="464"/>
    </location>
</feature>
<gene>
    <name evidence="9" type="ORF">IW256_007929</name>
</gene>